<dbReference type="InterPro" id="IPR051504">
    <property type="entry name" value="Plant_metabolite_acyltrans"/>
</dbReference>
<evidence type="ECO:0008006" key="6">
    <source>
        <dbReference type="Google" id="ProtNLM"/>
    </source>
</evidence>
<dbReference type="OrthoDB" id="683650at2759"/>
<accession>A0A1E5VFN6</accession>
<evidence type="ECO:0000256" key="1">
    <source>
        <dbReference type="ARBA" id="ARBA00022679"/>
    </source>
</evidence>
<evidence type="ECO:0000256" key="2">
    <source>
        <dbReference type="ARBA" id="ARBA00023315"/>
    </source>
</evidence>
<dbReference type="Pfam" id="PF02458">
    <property type="entry name" value="Transferase"/>
    <property type="match status" value="1"/>
</dbReference>
<keyword evidence="3" id="KW-0472">Membrane</keyword>
<keyword evidence="5" id="KW-1185">Reference proteome</keyword>
<proteinExistence type="predicted"/>
<reference evidence="4 5" key="1">
    <citation type="submission" date="2016-09" db="EMBL/GenBank/DDBJ databases">
        <title>The draft genome of Dichanthelium oligosanthes: A C3 panicoid grass species.</title>
        <authorList>
            <person name="Studer A.J."/>
            <person name="Schnable J.C."/>
            <person name="Brutnell T.P."/>
        </authorList>
    </citation>
    <scope>NUCLEOTIDE SEQUENCE [LARGE SCALE GENOMIC DNA]</scope>
    <source>
        <strain evidence="5">cv. Kellogg 1175</strain>
        <tissue evidence="4">Leaf</tissue>
    </source>
</reference>
<feature type="non-terminal residue" evidence="4">
    <location>
        <position position="1"/>
    </location>
</feature>
<evidence type="ECO:0000256" key="3">
    <source>
        <dbReference type="SAM" id="Phobius"/>
    </source>
</evidence>
<keyword evidence="1" id="KW-0808">Transferase</keyword>
<keyword evidence="2" id="KW-0012">Acyltransferase</keyword>
<sequence>QIVPKQGPSSASRPLLSRQTFTFAASVVRRLKQRLAVMVAGTVPSTMATLAAHGWVSMARASSFRDGAPVFAVFLADCRAHMSPPVPDTYIGNCVVPCFVTLSGAELAGQDGHARALVAIREAVEEVKRDPLADRSRWNKLKDIPPGRAVILAGSPSFTSSYALDFGFGRPAWSEVASMNHDGEIFLIAGREVGSVQASVAVAADKMKAFREMFVLYSSLKSCDGCSRL</sequence>
<dbReference type="EMBL" id="LWDX02041126">
    <property type="protein sequence ID" value="OEL23940.1"/>
    <property type="molecule type" value="Genomic_DNA"/>
</dbReference>
<comment type="caution">
    <text evidence="4">The sequence shown here is derived from an EMBL/GenBank/DDBJ whole genome shotgun (WGS) entry which is preliminary data.</text>
</comment>
<organism evidence="4 5">
    <name type="scientific">Dichanthelium oligosanthes</name>
    <dbReference type="NCBI Taxonomy" id="888268"/>
    <lineage>
        <taxon>Eukaryota</taxon>
        <taxon>Viridiplantae</taxon>
        <taxon>Streptophyta</taxon>
        <taxon>Embryophyta</taxon>
        <taxon>Tracheophyta</taxon>
        <taxon>Spermatophyta</taxon>
        <taxon>Magnoliopsida</taxon>
        <taxon>Liliopsida</taxon>
        <taxon>Poales</taxon>
        <taxon>Poaceae</taxon>
        <taxon>PACMAD clade</taxon>
        <taxon>Panicoideae</taxon>
        <taxon>Panicodae</taxon>
        <taxon>Paniceae</taxon>
        <taxon>Dichantheliinae</taxon>
        <taxon>Dichanthelium</taxon>
    </lineage>
</organism>
<dbReference type="AlphaFoldDB" id="A0A1E5VFN6"/>
<keyword evidence="3" id="KW-1133">Transmembrane helix</keyword>
<dbReference type="Gene3D" id="3.30.559.10">
    <property type="entry name" value="Chloramphenicol acetyltransferase-like domain"/>
    <property type="match status" value="1"/>
</dbReference>
<dbReference type="InterPro" id="IPR023213">
    <property type="entry name" value="CAT-like_dom_sf"/>
</dbReference>
<gene>
    <name evidence="4" type="ORF">BAE44_0015041</name>
</gene>
<name>A0A1E5VFN6_9POAL</name>
<protein>
    <recommendedName>
        <fullName evidence="6">Phenolic glucoside malonyltransferase 1</fullName>
    </recommendedName>
</protein>
<evidence type="ECO:0000313" key="5">
    <source>
        <dbReference type="Proteomes" id="UP000095767"/>
    </source>
</evidence>
<dbReference type="PANTHER" id="PTHR31625">
    <property type="match status" value="1"/>
</dbReference>
<evidence type="ECO:0000313" key="4">
    <source>
        <dbReference type="EMBL" id="OEL23940.1"/>
    </source>
</evidence>
<dbReference type="Proteomes" id="UP000095767">
    <property type="component" value="Unassembled WGS sequence"/>
</dbReference>
<dbReference type="STRING" id="888268.A0A1E5VFN6"/>
<dbReference type="GO" id="GO:0016747">
    <property type="term" value="F:acyltransferase activity, transferring groups other than amino-acyl groups"/>
    <property type="evidence" value="ECO:0007669"/>
    <property type="project" value="UniProtKB-ARBA"/>
</dbReference>
<keyword evidence="3" id="KW-0812">Transmembrane</keyword>
<feature type="transmembrane region" description="Helical" evidence="3">
    <location>
        <begin position="35"/>
        <end position="56"/>
    </location>
</feature>